<dbReference type="AlphaFoldDB" id="A0A6I6K312"/>
<evidence type="ECO:0000313" key="2">
    <source>
        <dbReference type="Proteomes" id="UP000428260"/>
    </source>
</evidence>
<proteinExistence type="predicted"/>
<reference evidence="1 2" key="1">
    <citation type="submission" date="2019-11" db="EMBL/GenBank/DDBJ databases">
        <authorList>
            <person name="Zheng R.K."/>
            <person name="Sun C.M."/>
        </authorList>
    </citation>
    <scope>NUCLEOTIDE SEQUENCE [LARGE SCALE GENOMIC DNA]</scope>
    <source>
        <strain evidence="1 2">WC007</strain>
    </source>
</reference>
<dbReference type="EMBL" id="CP046401">
    <property type="protein sequence ID" value="QGY47848.1"/>
    <property type="molecule type" value="Genomic_DNA"/>
</dbReference>
<dbReference type="RefSeq" id="WP_158872103.1">
    <property type="nucleotide sequence ID" value="NZ_CP046401.1"/>
</dbReference>
<accession>A0A6I6K312</accession>
<sequence>MGKIVYTLKRKGDTDELHLFRAKPTEDNKCIPEKESICKKMDKSESTENIFTCYSEEDARIKCAKIGRQVCGTCISHLYETY</sequence>
<gene>
    <name evidence="1" type="ORF">GM418_30590</name>
</gene>
<name>A0A6I6K312_9BACT</name>
<dbReference type="Proteomes" id="UP000428260">
    <property type="component" value="Chromosome"/>
</dbReference>
<protein>
    <submittedName>
        <fullName evidence="1">Uncharacterized protein</fullName>
    </submittedName>
</protein>
<keyword evidence="2" id="KW-1185">Reference proteome</keyword>
<organism evidence="1 2">
    <name type="scientific">Maribellus comscasis</name>
    <dbReference type="NCBI Taxonomy" id="2681766"/>
    <lineage>
        <taxon>Bacteria</taxon>
        <taxon>Pseudomonadati</taxon>
        <taxon>Bacteroidota</taxon>
        <taxon>Bacteroidia</taxon>
        <taxon>Marinilabiliales</taxon>
        <taxon>Prolixibacteraceae</taxon>
        <taxon>Maribellus</taxon>
    </lineage>
</organism>
<evidence type="ECO:0000313" key="1">
    <source>
        <dbReference type="EMBL" id="QGY47848.1"/>
    </source>
</evidence>
<dbReference type="KEGG" id="mcos:GM418_30590"/>